<dbReference type="Gene3D" id="3.80.10.10">
    <property type="entry name" value="Ribonuclease Inhibitor"/>
    <property type="match status" value="1"/>
</dbReference>
<evidence type="ECO:0000256" key="1">
    <source>
        <dbReference type="SAM" id="MobiDB-lite"/>
    </source>
</evidence>
<feature type="domain" description="FBD" evidence="3">
    <location>
        <begin position="395"/>
        <end position="435"/>
    </location>
</feature>
<evidence type="ECO:0000259" key="3">
    <source>
        <dbReference type="Pfam" id="PF08387"/>
    </source>
</evidence>
<dbReference type="InterPro" id="IPR032675">
    <property type="entry name" value="LRR_dom_sf"/>
</dbReference>
<organism evidence="5 6">
    <name type="scientific">Urochloa decumbens</name>
    <dbReference type="NCBI Taxonomy" id="240449"/>
    <lineage>
        <taxon>Eukaryota</taxon>
        <taxon>Viridiplantae</taxon>
        <taxon>Streptophyta</taxon>
        <taxon>Embryophyta</taxon>
        <taxon>Tracheophyta</taxon>
        <taxon>Spermatophyta</taxon>
        <taxon>Magnoliopsida</taxon>
        <taxon>Liliopsida</taxon>
        <taxon>Poales</taxon>
        <taxon>Poaceae</taxon>
        <taxon>PACMAD clade</taxon>
        <taxon>Panicoideae</taxon>
        <taxon>Panicodae</taxon>
        <taxon>Paniceae</taxon>
        <taxon>Melinidinae</taxon>
        <taxon>Urochloa</taxon>
    </lineage>
</organism>
<reference evidence="5" key="1">
    <citation type="submission" date="2024-10" db="EMBL/GenBank/DDBJ databases">
        <authorList>
            <person name="Ryan C."/>
        </authorList>
    </citation>
    <scope>NUCLEOTIDE SEQUENCE [LARGE SCALE GENOMIC DNA]</scope>
</reference>
<keyword evidence="2" id="KW-0812">Transmembrane</keyword>
<accession>A0ABC9FJY8</accession>
<dbReference type="PANTHER" id="PTHR32141">
    <property type="match status" value="1"/>
</dbReference>
<feature type="compositionally biased region" description="Basic residues" evidence="1">
    <location>
        <begin position="1"/>
        <end position="11"/>
    </location>
</feature>
<sequence length="492" mass="54497">MGAQAKRKRSHQSGSQEPPPRAGEGDPDPDLISLLPDGVLGDIISLLPTADGARTQAISRRWRPLWRSAPLNLATRGGVGSVDEAAVSSILAAHGGPARRFAVSNLALAGLDGWLRSPALDGLRELDVSYSAAASPKPAMPPSALRFSFTLRVAHLGCCHFPDAVAASCQIHFPNLQHLTLRLVTVSEHSLHAMLAGCTVLNSLVLKYCNGFRCLRINSRSLNCLAVHYSDNPDKAEEIILQELILENTPCLERLIHDGPYGDCGMRVSVISAPKLKLLGRLTDGIGRLELGGTVFQVSLAFFYFALISFVVIICPFLCHCDIILFDSYIIQGLKLIRMATTMRSLKVLALFNNALCRDVIINFMRCFPCLEKLYIRTYALGMENAWADKPVDRLECLDLHLKRIVLGFYLGKKPHVDIASFFLLNAGVLESMKLVVETYEVNNKKWIEKQREHLQLENRASISAQIEFVTFHCFSCPKDIHELSEPFEHTL</sequence>
<keyword evidence="2" id="KW-1133">Transmembrane helix</keyword>
<protein>
    <recommendedName>
        <fullName evidence="7">FBD domain-containing protein</fullName>
    </recommendedName>
</protein>
<dbReference type="InterPro" id="IPR053781">
    <property type="entry name" value="F-box_AtFBL13-like"/>
</dbReference>
<dbReference type="SUPFAM" id="SSF52047">
    <property type="entry name" value="RNI-like"/>
    <property type="match status" value="1"/>
</dbReference>
<feature type="region of interest" description="Disordered" evidence="1">
    <location>
        <begin position="1"/>
        <end position="31"/>
    </location>
</feature>
<dbReference type="Proteomes" id="UP001497457">
    <property type="component" value="Chromosome 6rd"/>
</dbReference>
<evidence type="ECO:0000313" key="5">
    <source>
        <dbReference type="EMBL" id="CAL5075985.1"/>
    </source>
</evidence>
<name>A0ABC9FJY8_9POAL</name>
<proteinExistence type="predicted"/>
<dbReference type="InterPro" id="IPR006566">
    <property type="entry name" value="FBD"/>
</dbReference>
<feature type="domain" description="F-box/LRR-repeat protein 15/At3g58940/PEG3-like LRR" evidence="4">
    <location>
        <begin position="326"/>
        <end position="376"/>
    </location>
</feature>
<evidence type="ECO:0000313" key="6">
    <source>
        <dbReference type="Proteomes" id="UP001497457"/>
    </source>
</evidence>
<evidence type="ECO:0008006" key="7">
    <source>
        <dbReference type="Google" id="ProtNLM"/>
    </source>
</evidence>
<dbReference type="InterPro" id="IPR036047">
    <property type="entry name" value="F-box-like_dom_sf"/>
</dbReference>
<dbReference type="InterPro" id="IPR055411">
    <property type="entry name" value="LRR_FXL15/At3g58940/PEG3-like"/>
</dbReference>
<dbReference type="Pfam" id="PF24758">
    <property type="entry name" value="LRR_At5g56370"/>
    <property type="match status" value="2"/>
</dbReference>
<dbReference type="PANTHER" id="PTHR32141:SF179">
    <property type="entry name" value="F-BOX DOMAIN-CONTAINING PROTEIN"/>
    <property type="match status" value="1"/>
</dbReference>
<evidence type="ECO:0000259" key="4">
    <source>
        <dbReference type="Pfam" id="PF24758"/>
    </source>
</evidence>
<keyword evidence="2" id="KW-0472">Membrane</keyword>
<dbReference type="InterPro" id="IPR055302">
    <property type="entry name" value="F-box_dom-containing"/>
</dbReference>
<dbReference type="CDD" id="cd22160">
    <property type="entry name" value="F-box_AtFBL13-like"/>
    <property type="match status" value="1"/>
</dbReference>
<dbReference type="Pfam" id="PF08387">
    <property type="entry name" value="FBD"/>
    <property type="match status" value="1"/>
</dbReference>
<evidence type="ECO:0000256" key="2">
    <source>
        <dbReference type="SAM" id="Phobius"/>
    </source>
</evidence>
<dbReference type="AlphaFoldDB" id="A0ABC9FJY8"/>
<dbReference type="SUPFAM" id="SSF81383">
    <property type="entry name" value="F-box domain"/>
    <property type="match status" value="1"/>
</dbReference>
<feature type="domain" description="F-box/LRR-repeat protein 15/At3g58940/PEG3-like LRR" evidence="4">
    <location>
        <begin position="111"/>
        <end position="300"/>
    </location>
</feature>
<feature type="transmembrane region" description="Helical" evidence="2">
    <location>
        <begin position="301"/>
        <end position="326"/>
    </location>
</feature>
<gene>
    <name evidence="5" type="ORF">URODEC1_LOCUS105922</name>
</gene>
<keyword evidence="6" id="KW-1185">Reference proteome</keyword>
<dbReference type="EMBL" id="OZ075116">
    <property type="protein sequence ID" value="CAL5075985.1"/>
    <property type="molecule type" value="Genomic_DNA"/>
</dbReference>